<evidence type="ECO:0000256" key="3">
    <source>
        <dbReference type="ARBA" id="ARBA00022701"/>
    </source>
</evidence>
<dbReference type="OrthoDB" id="66546at2759"/>
<dbReference type="InterPro" id="IPR040457">
    <property type="entry name" value="GCP_C"/>
</dbReference>
<evidence type="ECO:0000256" key="2">
    <source>
        <dbReference type="ARBA" id="ARBA00022490"/>
    </source>
</evidence>
<dbReference type="GO" id="GO:0000930">
    <property type="term" value="C:gamma-tubulin complex"/>
    <property type="evidence" value="ECO:0007669"/>
    <property type="project" value="TreeGrafter"/>
</dbReference>
<dbReference type="CDD" id="cd22572">
    <property type="entry name" value="GCP5_NTD"/>
    <property type="match status" value="1"/>
</dbReference>
<gene>
    <name evidence="10" type="ORF">DL546_008587</name>
</gene>
<name>A0A420YDN0_9PEZI</name>
<sequence length="892" mass="101254">MAYLAELSSLTDELVTLVTSVSRQDPRYNIYLESSLRHLRHHSNLRTNQFDVQDQLAGWEERFRVHSRELLADALHTRLERLEAHSNRWTPDILHFLLQLSDQPTQKTDLSALDALKEPEPELEPRITWAEIAKEDGWLEDRALWQRTNFAGDSDEDEEHGYDETRSDVSGESASTSPSSTDKYQRTVEDFLVRDDGRAELQNVLNIQAWRCTGPVRTEDGRLQKTQISDLQVLREVLFMLGGQPTTLFDSAGDPAPNYQLANVSWDSFKALLSSYTELGKTLRSLRIFAKADHQIPLIQVFQDSVQKHVLGFEHRLAEIQTRYVAPEQDAVASLVGIFAELKPSFANLSALSSVVEVVHQQRPIHPFRYLELLFDAAGEAQAVGRNAAYNFLASIFFDCLQVYLRTIRLWMEEGKLVENDKTFFISQSSAHVALNNVWNGRFKLRQTRNGLLHAPHFLQPAAKRIFTTGKSINVLKQLGRYENLRRQWTGKEPGLDYFTVCSTDELGLCPFHDLFQEAFDRWIQSKHHATSATLRQVLFASCGLSSALDSLQHIYFGCDGSALDAFADSLFRHLDTLSPAWKDRFTLTEITQEAFSDHADSHRLAAYVESASVVRNATAARSSVRLSLPSIRLTYRLNWPVQLILYETSIAAYQAIFTLLLQLRRGTYVLQRQWKAVGSSPTEHSGLYCLVRAKLLWFCNTLYTYLTALVLVPGIASMREDLRTAVDVDDMINVHSTFARSMVEECCLGSKLQPLRDCILDILDLAIKLEDARRAETIHQTEVLQETSKLSVSPSHSRPRRSVTAVYVKTDDDEEGAEEVDDVLNRSVMGQKMTYGETLKAIHADFERHLRFLSGGLRAVARATRSTSASKWNILAEMMEVNISDRDQSAF</sequence>
<evidence type="ECO:0000259" key="7">
    <source>
        <dbReference type="Pfam" id="PF04130"/>
    </source>
</evidence>
<feature type="region of interest" description="Disordered" evidence="6">
    <location>
        <begin position="150"/>
        <end position="183"/>
    </location>
</feature>
<dbReference type="PANTHER" id="PTHR19302:SF33">
    <property type="entry name" value="GAMMA-TUBULIN COMPLEX COMPONENT 5"/>
    <property type="match status" value="1"/>
</dbReference>
<dbReference type="AlphaFoldDB" id="A0A420YDN0"/>
<dbReference type="GO" id="GO:0000278">
    <property type="term" value="P:mitotic cell cycle"/>
    <property type="evidence" value="ECO:0007669"/>
    <property type="project" value="TreeGrafter"/>
</dbReference>
<evidence type="ECO:0000313" key="10">
    <source>
        <dbReference type="EMBL" id="RKU46029.1"/>
    </source>
</evidence>
<dbReference type="Pfam" id="PF04130">
    <property type="entry name" value="GCP_C_terminal"/>
    <property type="match status" value="1"/>
</dbReference>
<dbReference type="STRING" id="177199.A0A420YDN0"/>
<dbReference type="GO" id="GO:0005816">
    <property type="term" value="C:spindle pole body"/>
    <property type="evidence" value="ECO:0007669"/>
    <property type="project" value="UniProtKB-ARBA"/>
</dbReference>
<dbReference type="InterPro" id="IPR042241">
    <property type="entry name" value="GCP_C_sf"/>
</dbReference>
<dbReference type="EMBL" id="QVQW01000017">
    <property type="protein sequence ID" value="RKU46029.1"/>
    <property type="molecule type" value="Genomic_DNA"/>
</dbReference>
<dbReference type="Pfam" id="PF14609">
    <property type="entry name" value="GCP5-Mod21_N"/>
    <property type="match status" value="1"/>
</dbReference>
<dbReference type="InterPro" id="IPR059169">
    <property type="entry name" value="GCP5_N_ext"/>
</dbReference>
<feature type="domain" description="Gamma tubulin complex component protein N-terminal" evidence="9">
    <location>
        <begin position="234"/>
        <end position="540"/>
    </location>
</feature>
<keyword evidence="4 5" id="KW-0206">Cytoskeleton</keyword>
<organism evidence="10 11">
    <name type="scientific">Coniochaeta pulveracea</name>
    <dbReference type="NCBI Taxonomy" id="177199"/>
    <lineage>
        <taxon>Eukaryota</taxon>
        <taxon>Fungi</taxon>
        <taxon>Dikarya</taxon>
        <taxon>Ascomycota</taxon>
        <taxon>Pezizomycotina</taxon>
        <taxon>Sordariomycetes</taxon>
        <taxon>Sordariomycetidae</taxon>
        <taxon>Coniochaetales</taxon>
        <taxon>Coniochaetaceae</taxon>
        <taxon>Coniochaeta</taxon>
    </lineage>
</organism>
<dbReference type="Gene3D" id="1.20.120.1900">
    <property type="entry name" value="Gamma-tubulin complex, C-terminal domain"/>
    <property type="match status" value="1"/>
</dbReference>
<dbReference type="GO" id="GO:0005874">
    <property type="term" value="C:microtubule"/>
    <property type="evidence" value="ECO:0007669"/>
    <property type="project" value="UniProtKB-KW"/>
</dbReference>
<evidence type="ECO:0000313" key="11">
    <source>
        <dbReference type="Proteomes" id="UP000275385"/>
    </source>
</evidence>
<evidence type="ECO:0000256" key="1">
    <source>
        <dbReference type="ARBA" id="ARBA00010337"/>
    </source>
</evidence>
<keyword evidence="11" id="KW-1185">Reference proteome</keyword>
<dbReference type="Pfam" id="PF17681">
    <property type="entry name" value="GCP_N_terminal"/>
    <property type="match status" value="1"/>
</dbReference>
<keyword evidence="3 5" id="KW-0493">Microtubule</keyword>
<dbReference type="InterPro" id="IPR007259">
    <property type="entry name" value="GCP"/>
</dbReference>
<evidence type="ECO:0000256" key="5">
    <source>
        <dbReference type="RuleBase" id="RU363050"/>
    </source>
</evidence>
<dbReference type="GO" id="GO:0000922">
    <property type="term" value="C:spindle pole"/>
    <property type="evidence" value="ECO:0007669"/>
    <property type="project" value="InterPro"/>
</dbReference>
<dbReference type="InterPro" id="IPR032797">
    <property type="entry name" value="Mod21_N"/>
</dbReference>
<dbReference type="GO" id="GO:0031122">
    <property type="term" value="P:cytoplasmic microtubule organization"/>
    <property type="evidence" value="ECO:0007669"/>
    <property type="project" value="TreeGrafter"/>
</dbReference>
<comment type="caution">
    <text evidence="10">The sequence shown here is derived from an EMBL/GenBank/DDBJ whole genome shotgun (WGS) entry which is preliminary data.</text>
</comment>
<dbReference type="PANTHER" id="PTHR19302">
    <property type="entry name" value="GAMMA TUBULIN COMPLEX PROTEIN"/>
    <property type="match status" value="1"/>
</dbReference>
<proteinExistence type="inferred from homology"/>
<feature type="compositionally biased region" description="Low complexity" evidence="6">
    <location>
        <begin position="170"/>
        <end position="180"/>
    </location>
</feature>
<comment type="similarity">
    <text evidence="1 5">Belongs to the TUBGCP family.</text>
</comment>
<evidence type="ECO:0000256" key="4">
    <source>
        <dbReference type="ARBA" id="ARBA00023212"/>
    </source>
</evidence>
<dbReference type="GO" id="GO:0007020">
    <property type="term" value="P:microtubule nucleation"/>
    <property type="evidence" value="ECO:0007669"/>
    <property type="project" value="InterPro"/>
</dbReference>
<comment type="subcellular location">
    <subcellularLocation>
        <location evidence="5">Cytoplasm</location>
        <location evidence="5">Cytoskeleton</location>
        <location evidence="5">Microtubule organizing center</location>
    </subcellularLocation>
</comment>
<accession>A0A420YDN0</accession>
<dbReference type="GO" id="GO:0051011">
    <property type="term" value="F:microtubule minus-end binding"/>
    <property type="evidence" value="ECO:0007669"/>
    <property type="project" value="TreeGrafter"/>
</dbReference>
<dbReference type="GO" id="GO:0051225">
    <property type="term" value="P:spindle assembly"/>
    <property type="evidence" value="ECO:0007669"/>
    <property type="project" value="TreeGrafter"/>
</dbReference>
<protein>
    <recommendedName>
        <fullName evidence="5">Spindle pole body component</fullName>
    </recommendedName>
</protein>
<evidence type="ECO:0000259" key="9">
    <source>
        <dbReference type="Pfam" id="PF17681"/>
    </source>
</evidence>
<feature type="domain" description="Gamma tubulin complex component C-terminal" evidence="7">
    <location>
        <begin position="546"/>
        <end position="863"/>
    </location>
</feature>
<evidence type="ECO:0000256" key="6">
    <source>
        <dbReference type="SAM" id="MobiDB-lite"/>
    </source>
</evidence>
<dbReference type="Proteomes" id="UP000275385">
    <property type="component" value="Unassembled WGS sequence"/>
</dbReference>
<evidence type="ECO:0000259" key="8">
    <source>
        <dbReference type="Pfam" id="PF14609"/>
    </source>
</evidence>
<keyword evidence="2 5" id="KW-0963">Cytoplasm</keyword>
<feature type="domain" description="Gamma-Tubulin ring complex non-core subunit mod21 N-terminal" evidence="8">
    <location>
        <begin position="65"/>
        <end position="152"/>
    </location>
</feature>
<dbReference type="GO" id="GO:0051321">
    <property type="term" value="P:meiotic cell cycle"/>
    <property type="evidence" value="ECO:0007669"/>
    <property type="project" value="TreeGrafter"/>
</dbReference>
<dbReference type="InterPro" id="IPR041470">
    <property type="entry name" value="GCP_N"/>
</dbReference>
<reference evidence="10 11" key="1">
    <citation type="submission" date="2018-08" db="EMBL/GenBank/DDBJ databases">
        <title>Draft genome of the lignicolous fungus Coniochaeta pulveracea.</title>
        <authorList>
            <person name="Borstlap C.J."/>
            <person name="De Witt R.N."/>
            <person name="Botha A."/>
            <person name="Volschenk H."/>
        </authorList>
    </citation>
    <scope>NUCLEOTIDE SEQUENCE [LARGE SCALE GENOMIC DNA]</scope>
    <source>
        <strain evidence="10 11">CAB683</strain>
    </source>
</reference>
<dbReference type="GO" id="GO:0043015">
    <property type="term" value="F:gamma-tubulin binding"/>
    <property type="evidence" value="ECO:0007669"/>
    <property type="project" value="InterPro"/>
</dbReference>